<keyword evidence="1" id="KW-1133">Transmembrane helix</keyword>
<evidence type="ECO:0000256" key="1">
    <source>
        <dbReference type="SAM" id="Phobius"/>
    </source>
</evidence>
<evidence type="ECO:0000313" key="3">
    <source>
        <dbReference type="Proteomes" id="UP001181693"/>
    </source>
</evidence>
<gene>
    <name evidence="2" type="ORF">GDO54_007715</name>
</gene>
<protein>
    <submittedName>
        <fullName evidence="2">Uncharacterized protein</fullName>
    </submittedName>
</protein>
<keyword evidence="3" id="KW-1185">Reference proteome</keyword>
<keyword evidence="1" id="KW-0812">Transmembrane</keyword>
<evidence type="ECO:0000313" key="2">
    <source>
        <dbReference type="EMBL" id="DBA31961.1"/>
    </source>
</evidence>
<organism evidence="2 3">
    <name type="scientific">Pyxicephalus adspersus</name>
    <name type="common">African bullfrog</name>
    <dbReference type="NCBI Taxonomy" id="30357"/>
    <lineage>
        <taxon>Eukaryota</taxon>
        <taxon>Metazoa</taxon>
        <taxon>Chordata</taxon>
        <taxon>Craniata</taxon>
        <taxon>Vertebrata</taxon>
        <taxon>Euteleostomi</taxon>
        <taxon>Amphibia</taxon>
        <taxon>Batrachia</taxon>
        <taxon>Anura</taxon>
        <taxon>Neobatrachia</taxon>
        <taxon>Ranoidea</taxon>
        <taxon>Pyxicephalidae</taxon>
        <taxon>Pyxicephalinae</taxon>
        <taxon>Pyxicephalus</taxon>
    </lineage>
</organism>
<dbReference type="AlphaFoldDB" id="A0AAV3ASN4"/>
<name>A0AAV3ASN4_PYXAD</name>
<sequence length="88" mass="10015">MLVLCFFQGETKSCPWKKTTCIKMQMLCGFHLILHPAPFISKAGISLSECSKNATCRTYMTTYGMRTVLFSILCLVFCVINRTENTYV</sequence>
<proteinExistence type="predicted"/>
<reference evidence="2" key="1">
    <citation type="thesis" date="2020" institute="ProQuest LLC" country="789 East Eisenhower Parkway, Ann Arbor, MI, USA">
        <title>Comparative Genomics and Chromosome Evolution.</title>
        <authorList>
            <person name="Mudd A.B."/>
        </authorList>
    </citation>
    <scope>NUCLEOTIDE SEQUENCE</scope>
    <source>
        <strain evidence="2">1538</strain>
        <tissue evidence="2">Blood</tissue>
    </source>
</reference>
<dbReference type="Proteomes" id="UP001181693">
    <property type="component" value="Unassembled WGS sequence"/>
</dbReference>
<accession>A0AAV3ASN4</accession>
<feature type="transmembrane region" description="Helical" evidence="1">
    <location>
        <begin position="63"/>
        <end position="80"/>
    </location>
</feature>
<comment type="caution">
    <text evidence="2">The sequence shown here is derived from an EMBL/GenBank/DDBJ whole genome shotgun (WGS) entry which is preliminary data.</text>
</comment>
<dbReference type="EMBL" id="DYDO01000002">
    <property type="protein sequence ID" value="DBA31961.1"/>
    <property type="molecule type" value="Genomic_DNA"/>
</dbReference>
<keyword evidence="1" id="KW-0472">Membrane</keyword>